<dbReference type="Proteomes" id="UP000233837">
    <property type="component" value="Unassembled WGS sequence"/>
</dbReference>
<evidence type="ECO:0000313" key="1">
    <source>
        <dbReference type="EMBL" id="PKU69803.1"/>
    </source>
</evidence>
<protein>
    <submittedName>
        <fullName evidence="1">Uncharacterized protein</fullName>
    </submittedName>
</protein>
<dbReference type="AlphaFoldDB" id="A0A2I0W2B5"/>
<name>A0A2I0W2B5_9ASPA</name>
<evidence type="ECO:0000313" key="2">
    <source>
        <dbReference type="Proteomes" id="UP000233837"/>
    </source>
</evidence>
<sequence length="86" mass="9713">MARLALNVRTKRRGLPVIVASANKGVIRVDIEQLRHQIDQLHAQAEITRSKGPLFLLPSIPAALHRNVFLVATVFPLCFKLTFWND</sequence>
<keyword evidence="2" id="KW-1185">Reference proteome</keyword>
<reference evidence="1 2" key="1">
    <citation type="journal article" date="2016" name="Sci. Rep.">
        <title>The Dendrobium catenatum Lindl. genome sequence provides insights into polysaccharide synthase, floral development and adaptive evolution.</title>
        <authorList>
            <person name="Zhang G.Q."/>
            <person name="Xu Q."/>
            <person name="Bian C."/>
            <person name="Tsai W.C."/>
            <person name="Yeh C.M."/>
            <person name="Liu K.W."/>
            <person name="Yoshida K."/>
            <person name="Zhang L.S."/>
            <person name="Chang S.B."/>
            <person name="Chen F."/>
            <person name="Shi Y."/>
            <person name="Su Y.Y."/>
            <person name="Zhang Y.Q."/>
            <person name="Chen L.J."/>
            <person name="Yin Y."/>
            <person name="Lin M."/>
            <person name="Huang H."/>
            <person name="Deng H."/>
            <person name="Wang Z.W."/>
            <person name="Zhu S.L."/>
            <person name="Zhao X."/>
            <person name="Deng C."/>
            <person name="Niu S.C."/>
            <person name="Huang J."/>
            <person name="Wang M."/>
            <person name="Liu G.H."/>
            <person name="Yang H.J."/>
            <person name="Xiao X.J."/>
            <person name="Hsiao Y.Y."/>
            <person name="Wu W.L."/>
            <person name="Chen Y.Y."/>
            <person name="Mitsuda N."/>
            <person name="Ohme-Takagi M."/>
            <person name="Luo Y.B."/>
            <person name="Van de Peer Y."/>
            <person name="Liu Z.J."/>
        </authorList>
    </citation>
    <scope>NUCLEOTIDE SEQUENCE [LARGE SCALE GENOMIC DNA]</scope>
    <source>
        <tissue evidence="1">The whole plant</tissue>
    </source>
</reference>
<gene>
    <name evidence="1" type="ORF">MA16_Dca023622</name>
</gene>
<reference evidence="1 2" key="2">
    <citation type="journal article" date="2017" name="Nature">
        <title>The Apostasia genome and the evolution of orchids.</title>
        <authorList>
            <person name="Zhang G.Q."/>
            <person name="Liu K.W."/>
            <person name="Li Z."/>
            <person name="Lohaus R."/>
            <person name="Hsiao Y.Y."/>
            <person name="Niu S.C."/>
            <person name="Wang J.Y."/>
            <person name="Lin Y.C."/>
            <person name="Xu Q."/>
            <person name="Chen L.J."/>
            <person name="Yoshida K."/>
            <person name="Fujiwara S."/>
            <person name="Wang Z.W."/>
            <person name="Zhang Y.Q."/>
            <person name="Mitsuda N."/>
            <person name="Wang M."/>
            <person name="Liu G.H."/>
            <person name="Pecoraro L."/>
            <person name="Huang H.X."/>
            <person name="Xiao X.J."/>
            <person name="Lin M."/>
            <person name="Wu X.Y."/>
            <person name="Wu W.L."/>
            <person name="Chen Y.Y."/>
            <person name="Chang S.B."/>
            <person name="Sakamoto S."/>
            <person name="Ohme-Takagi M."/>
            <person name="Yagi M."/>
            <person name="Zeng S.J."/>
            <person name="Shen C.Y."/>
            <person name="Yeh C.M."/>
            <person name="Luo Y.B."/>
            <person name="Tsai W.C."/>
            <person name="Van de Peer Y."/>
            <person name="Liu Z.J."/>
        </authorList>
    </citation>
    <scope>NUCLEOTIDE SEQUENCE [LARGE SCALE GENOMIC DNA]</scope>
    <source>
        <tissue evidence="1">The whole plant</tissue>
    </source>
</reference>
<accession>A0A2I0W2B5</accession>
<proteinExistence type="predicted"/>
<organism evidence="1 2">
    <name type="scientific">Dendrobium catenatum</name>
    <dbReference type="NCBI Taxonomy" id="906689"/>
    <lineage>
        <taxon>Eukaryota</taxon>
        <taxon>Viridiplantae</taxon>
        <taxon>Streptophyta</taxon>
        <taxon>Embryophyta</taxon>
        <taxon>Tracheophyta</taxon>
        <taxon>Spermatophyta</taxon>
        <taxon>Magnoliopsida</taxon>
        <taxon>Liliopsida</taxon>
        <taxon>Asparagales</taxon>
        <taxon>Orchidaceae</taxon>
        <taxon>Epidendroideae</taxon>
        <taxon>Malaxideae</taxon>
        <taxon>Dendrobiinae</taxon>
        <taxon>Dendrobium</taxon>
    </lineage>
</organism>
<dbReference type="EMBL" id="KZ502998">
    <property type="protein sequence ID" value="PKU69803.1"/>
    <property type="molecule type" value="Genomic_DNA"/>
</dbReference>